<proteinExistence type="predicted"/>
<dbReference type="EMBL" id="CP003740">
    <property type="protein sequence ID" value="AGI67861.1"/>
    <property type="molecule type" value="Genomic_DNA"/>
</dbReference>
<dbReference type="AlphaFoldDB" id="M9RBT8"/>
<keyword evidence="2" id="KW-1185">Reference proteome</keyword>
<evidence type="ECO:0000313" key="1">
    <source>
        <dbReference type="EMBL" id="AGI67861.1"/>
    </source>
</evidence>
<dbReference type="Proteomes" id="UP000005307">
    <property type="component" value="Chromosome"/>
</dbReference>
<reference evidence="1 2" key="1">
    <citation type="journal article" date="2013" name="PLoS ONE">
        <title>Poles Apart: Arctic and Antarctic Octadecabacter strains Share High Genome Plasticity and a New Type of Xanthorhodopsin.</title>
        <authorList>
            <person name="Vollmers J."/>
            <person name="Voget S."/>
            <person name="Dietrich S."/>
            <person name="Gollnow K."/>
            <person name="Smits M."/>
            <person name="Meyer K."/>
            <person name="Brinkhoff T."/>
            <person name="Simon M."/>
            <person name="Daniel R."/>
        </authorList>
    </citation>
    <scope>NUCLEOTIDE SEQUENCE [LARGE SCALE GENOMIC DNA]</scope>
    <source>
        <strain evidence="1 2">307</strain>
    </source>
</reference>
<gene>
    <name evidence="1" type="ORF">OAN307_c22370</name>
</gene>
<sequence>MAESKTVGLLSYRVATRLQSLILPNMHSIRLRRNRTIDTAGYAA</sequence>
<name>M9RBT8_9RHOB</name>
<evidence type="ECO:0000313" key="2">
    <source>
        <dbReference type="Proteomes" id="UP000005307"/>
    </source>
</evidence>
<dbReference type="KEGG" id="oat:OAN307_c22370"/>
<dbReference type="HOGENOM" id="CLU_3219348_0_0_5"/>
<accession>M9RBT8</accession>
<dbReference type="STRING" id="391626.OAN307_c22370"/>
<organism evidence="1 2">
    <name type="scientific">Octadecabacter antarcticus 307</name>
    <dbReference type="NCBI Taxonomy" id="391626"/>
    <lineage>
        <taxon>Bacteria</taxon>
        <taxon>Pseudomonadati</taxon>
        <taxon>Pseudomonadota</taxon>
        <taxon>Alphaproteobacteria</taxon>
        <taxon>Rhodobacterales</taxon>
        <taxon>Roseobacteraceae</taxon>
        <taxon>Octadecabacter</taxon>
    </lineage>
</organism>
<protein>
    <submittedName>
        <fullName evidence="1">Uncharacterized protein</fullName>
    </submittedName>
</protein>